<evidence type="ECO:0000313" key="1">
    <source>
        <dbReference type="EMBL" id="MFD1373389.1"/>
    </source>
</evidence>
<dbReference type="Pfam" id="PF19953">
    <property type="entry name" value="EACC1"/>
    <property type="match status" value="1"/>
</dbReference>
<dbReference type="InterPro" id="IPR045428">
    <property type="entry name" value="EACC1"/>
</dbReference>
<gene>
    <name evidence="1" type="ORF">ACFQ5G_49355</name>
</gene>
<dbReference type="Proteomes" id="UP001597183">
    <property type="component" value="Unassembled WGS sequence"/>
</dbReference>
<dbReference type="EMBL" id="JBHTMK010000066">
    <property type="protein sequence ID" value="MFD1373389.1"/>
    <property type="molecule type" value="Genomic_DNA"/>
</dbReference>
<comment type="caution">
    <text evidence="1">The sequence shown here is derived from an EMBL/GenBank/DDBJ whole genome shotgun (WGS) entry which is preliminary data.</text>
</comment>
<keyword evidence="2" id="KW-1185">Reference proteome</keyword>
<proteinExistence type="predicted"/>
<evidence type="ECO:0000313" key="2">
    <source>
        <dbReference type="Proteomes" id="UP001597183"/>
    </source>
</evidence>
<organism evidence="1 2">
    <name type="scientific">Actinoplanes sichuanensis</name>
    <dbReference type="NCBI Taxonomy" id="512349"/>
    <lineage>
        <taxon>Bacteria</taxon>
        <taxon>Bacillati</taxon>
        <taxon>Actinomycetota</taxon>
        <taxon>Actinomycetes</taxon>
        <taxon>Micromonosporales</taxon>
        <taxon>Micromonosporaceae</taxon>
        <taxon>Actinoplanes</taxon>
    </lineage>
</organism>
<sequence>MRLQLTVDGDADATEQLRRFLEADPDVQRFGDLRYGRPEEREHLGVDLQVLSIAVTGTLTTAGLVLQLLNFRRTKPAAPPVFVLTRELPDGTVLRLELHDPALKDEVIRRLEGG</sequence>
<dbReference type="RefSeq" id="WP_317795876.1">
    <property type="nucleotide sequence ID" value="NZ_AP028461.1"/>
</dbReference>
<protein>
    <submittedName>
        <fullName evidence="1">Uncharacterized protein</fullName>
    </submittedName>
</protein>
<accession>A0ABW4AR83</accession>
<reference evidence="2" key="1">
    <citation type="journal article" date="2019" name="Int. J. Syst. Evol. Microbiol.">
        <title>The Global Catalogue of Microorganisms (GCM) 10K type strain sequencing project: providing services to taxonomists for standard genome sequencing and annotation.</title>
        <authorList>
            <consortium name="The Broad Institute Genomics Platform"/>
            <consortium name="The Broad Institute Genome Sequencing Center for Infectious Disease"/>
            <person name="Wu L."/>
            <person name="Ma J."/>
        </authorList>
    </citation>
    <scope>NUCLEOTIDE SEQUENCE [LARGE SCALE GENOMIC DNA]</scope>
    <source>
        <strain evidence="2">CCM 7526</strain>
    </source>
</reference>
<name>A0ABW4AR83_9ACTN</name>